<name>A0ACB8UPH6_9EURO</name>
<dbReference type="EMBL" id="JALBCA010000131">
    <property type="protein sequence ID" value="KAI2382296.1"/>
    <property type="molecule type" value="Genomic_DNA"/>
</dbReference>
<protein>
    <submittedName>
        <fullName evidence="1">Uncharacterized protein</fullName>
    </submittedName>
</protein>
<accession>A0ACB8UPH6</accession>
<organism evidence="1">
    <name type="scientific">Ophidiomyces ophidiicola</name>
    <dbReference type="NCBI Taxonomy" id="1387563"/>
    <lineage>
        <taxon>Eukaryota</taxon>
        <taxon>Fungi</taxon>
        <taxon>Dikarya</taxon>
        <taxon>Ascomycota</taxon>
        <taxon>Pezizomycotina</taxon>
        <taxon>Eurotiomycetes</taxon>
        <taxon>Eurotiomycetidae</taxon>
        <taxon>Onygenales</taxon>
        <taxon>Onygenaceae</taxon>
        <taxon>Ophidiomyces</taxon>
    </lineage>
</organism>
<proteinExistence type="predicted"/>
<feature type="non-terminal residue" evidence="1">
    <location>
        <position position="1"/>
    </location>
</feature>
<reference evidence="1" key="1">
    <citation type="journal article" date="2022" name="bioRxiv">
        <title>Population genetic analysis of Ophidiomyces ophidiicola, the causative agent of snake fungal disease, indicates recent introductions to the USA.</title>
        <authorList>
            <person name="Ladner J.T."/>
            <person name="Palmer J.M."/>
            <person name="Ettinger C.L."/>
            <person name="Stajich J.E."/>
            <person name="Farrell T.M."/>
            <person name="Glorioso B.M."/>
            <person name="Lawson B."/>
            <person name="Price S.J."/>
            <person name="Stengle A.G."/>
            <person name="Grear D.A."/>
            <person name="Lorch J.M."/>
        </authorList>
    </citation>
    <scope>NUCLEOTIDE SEQUENCE</scope>
    <source>
        <strain evidence="1">NWHC 24266-5</strain>
    </source>
</reference>
<sequence length="215" mass="24978">QAEVIAVKYDFELASTYLLPPLSNTLTPRLPQPQPPEDPLVRRRHVYQFTLYSRRVGTNALSQYREITPQSFDSDENLVSRARKWIRRELKVFTFLGLESQGPRQRTESNINVPNAPQRNFSTQNSEFLLEFIIAILRNIDIRGNGGQAHQILQEFLGKRNAQLFLHELQAWLRSPFNLLQDWDMATQYDEIATPPIPTIHRIQHCVNWGNSELA</sequence>
<comment type="caution">
    <text evidence="1">The sequence shown here is derived from an EMBL/GenBank/DDBJ whole genome shotgun (WGS) entry which is preliminary data.</text>
</comment>
<evidence type="ECO:0000313" key="1">
    <source>
        <dbReference type="EMBL" id="KAI2382296.1"/>
    </source>
</evidence>
<gene>
    <name evidence="1" type="ORF">LOY88_006139</name>
</gene>